<dbReference type="InterPro" id="IPR021727">
    <property type="entry name" value="DUF3299"/>
</dbReference>
<dbReference type="Proteomes" id="UP000054823">
    <property type="component" value="Unassembled WGS sequence"/>
</dbReference>
<protein>
    <recommendedName>
        <fullName evidence="3">DUF3299 domain-containing protein</fullName>
    </recommendedName>
</protein>
<dbReference type="RefSeq" id="WP_058238093.1">
    <property type="nucleotide sequence ID" value="NZ_CYPW01000001.1"/>
</dbReference>
<sequence>MTASRRQFLRIALAAATLPLATRSWADKVRTLAWAELIPEGDTGQLLKQLRGIGVVQHGQLTTGFDQPEAKSVTNAFDGMTVRLPGFVVPLDFGASGVSEFILAPFVGACIHVPPPPANQLVLVTAQTPYDMRDLFDPVEVTGVFHSNATSTGLAEVGYSLQASKVKRYRG</sequence>
<organism evidence="1 2">
    <name type="scientific">Shimia marina</name>
    <dbReference type="NCBI Taxonomy" id="321267"/>
    <lineage>
        <taxon>Bacteria</taxon>
        <taxon>Pseudomonadati</taxon>
        <taxon>Pseudomonadota</taxon>
        <taxon>Alphaproteobacteria</taxon>
        <taxon>Rhodobacterales</taxon>
        <taxon>Roseobacteraceae</taxon>
    </lineage>
</organism>
<dbReference type="OrthoDB" id="9812956at2"/>
<keyword evidence="2" id="KW-1185">Reference proteome</keyword>
<evidence type="ECO:0000313" key="2">
    <source>
        <dbReference type="Proteomes" id="UP000054823"/>
    </source>
</evidence>
<dbReference type="EMBL" id="CYPW01000001">
    <property type="protein sequence ID" value="CUH50714.1"/>
    <property type="molecule type" value="Genomic_DNA"/>
</dbReference>
<dbReference type="Gene3D" id="2.40.50.870">
    <property type="entry name" value="Protein of unknown function (DUF3299)"/>
    <property type="match status" value="1"/>
</dbReference>
<dbReference type="PROSITE" id="PS51318">
    <property type="entry name" value="TAT"/>
    <property type="match status" value="1"/>
</dbReference>
<dbReference type="STRING" id="321267.SHM7688_00142"/>
<proteinExistence type="predicted"/>
<evidence type="ECO:0000313" key="1">
    <source>
        <dbReference type="EMBL" id="CUH50714.1"/>
    </source>
</evidence>
<evidence type="ECO:0008006" key="3">
    <source>
        <dbReference type="Google" id="ProtNLM"/>
    </source>
</evidence>
<accession>A0A0P1EJK6</accession>
<dbReference type="InterPro" id="IPR006311">
    <property type="entry name" value="TAT_signal"/>
</dbReference>
<gene>
    <name evidence="1" type="ORF">SHM7688_00142</name>
</gene>
<dbReference type="AlphaFoldDB" id="A0A0P1EJK6"/>
<dbReference type="Pfam" id="PF11736">
    <property type="entry name" value="DUF3299"/>
    <property type="match status" value="1"/>
</dbReference>
<reference evidence="1 2" key="1">
    <citation type="submission" date="2015-09" db="EMBL/GenBank/DDBJ databases">
        <authorList>
            <consortium name="Swine Surveillance"/>
        </authorList>
    </citation>
    <scope>NUCLEOTIDE SEQUENCE [LARGE SCALE GENOMIC DNA]</scope>
    <source>
        <strain evidence="1 2">CECT 7688</strain>
    </source>
</reference>
<name>A0A0P1EJK6_9RHOB</name>